<dbReference type="FunCoup" id="Q6CIN3">
    <property type="interactions" value="187"/>
</dbReference>
<evidence type="ECO:0000313" key="1">
    <source>
        <dbReference type="EMBL" id="CAG98914.1"/>
    </source>
</evidence>
<gene>
    <name evidence="1" type="ORF">KLLA0_F25256g</name>
</gene>
<dbReference type="STRING" id="284590.Q6CIN3"/>
<dbReference type="Proteomes" id="UP000000598">
    <property type="component" value="Chromosome F"/>
</dbReference>
<accession>Q6CIN3</accession>
<dbReference type="KEGG" id="kla:KLLA0_F25256g"/>
<dbReference type="eggNOG" id="ENOG502S125">
    <property type="taxonomic scope" value="Eukaryota"/>
</dbReference>
<evidence type="ECO:0000313" key="2">
    <source>
        <dbReference type="Proteomes" id="UP000000598"/>
    </source>
</evidence>
<dbReference type="InParanoid" id="Q6CIN3"/>
<organism evidence="1 2">
    <name type="scientific">Kluyveromyces lactis (strain ATCC 8585 / CBS 2359 / DSM 70799 / NBRC 1267 / NRRL Y-1140 / WM37)</name>
    <name type="common">Yeast</name>
    <name type="synonym">Candida sphaerica</name>
    <dbReference type="NCBI Taxonomy" id="284590"/>
    <lineage>
        <taxon>Eukaryota</taxon>
        <taxon>Fungi</taxon>
        <taxon>Dikarya</taxon>
        <taxon>Ascomycota</taxon>
        <taxon>Saccharomycotina</taxon>
        <taxon>Saccharomycetes</taxon>
        <taxon>Saccharomycetales</taxon>
        <taxon>Saccharomycetaceae</taxon>
        <taxon>Kluyveromyces</taxon>
    </lineage>
</organism>
<dbReference type="PaxDb" id="284590-Q6CIN3"/>
<protein>
    <submittedName>
        <fullName evidence="1">KLLA0F25256p</fullName>
    </submittedName>
</protein>
<name>Q6CIN3_KLULA</name>
<dbReference type="AlphaFoldDB" id="Q6CIN3"/>
<dbReference type="OMA" id="KINYEMV"/>
<sequence length="197" mass="23092">MTVTALTAEQIINKKRSMEDLKNIQVQRSKRAIARYKNAPLHTSADEDRKSGNKRHIVAIDDSLKINYEVIRHIPGQLAQREEIEDLNRLKLIQYKDSLNKMHEDYIDIWKREDPALENVDYAQLDESTLLEEKKWLTELNDKLKKDYTEAVQLEKKWFLLKEIMLEACTRLDLCAESNPLLNKNQITLDESKGTLL</sequence>
<keyword evidence="2" id="KW-1185">Reference proteome</keyword>
<dbReference type="HOGENOM" id="CLU_105947_0_0_1"/>
<dbReference type="EMBL" id="CR382126">
    <property type="protein sequence ID" value="CAG98914.1"/>
    <property type="molecule type" value="Genomic_DNA"/>
</dbReference>
<proteinExistence type="predicted"/>
<reference evidence="1 2" key="1">
    <citation type="journal article" date="2004" name="Nature">
        <title>Genome evolution in yeasts.</title>
        <authorList>
            <consortium name="Genolevures"/>
            <person name="Dujon B."/>
            <person name="Sherman D."/>
            <person name="Fischer G."/>
            <person name="Durrens P."/>
            <person name="Casaregola S."/>
            <person name="Lafontaine I."/>
            <person name="de Montigny J."/>
            <person name="Marck C."/>
            <person name="Neuveglise C."/>
            <person name="Talla E."/>
            <person name="Goffard N."/>
            <person name="Frangeul L."/>
            <person name="Aigle M."/>
            <person name="Anthouard V."/>
            <person name="Babour A."/>
            <person name="Barbe V."/>
            <person name="Barnay S."/>
            <person name="Blanchin S."/>
            <person name="Beckerich J.M."/>
            <person name="Beyne E."/>
            <person name="Bleykasten C."/>
            <person name="Boisrame A."/>
            <person name="Boyer J."/>
            <person name="Cattolico L."/>
            <person name="Confanioleri F."/>
            <person name="de Daruvar A."/>
            <person name="Despons L."/>
            <person name="Fabre E."/>
            <person name="Fairhead C."/>
            <person name="Ferry-Dumazet H."/>
            <person name="Groppi A."/>
            <person name="Hantraye F."/>
            <person name="Hennequin C."/>
            <person name="Jauniaux N."/>
            <person name="Joyet P."/>
            <person name="Kachouri R."/>
            <person name="Kerrest A."/>
            <person name="Koszul R."/>
            <person name="Lemaire M."/>
            <person name="Lesur I."/>
            <person name="Ma L."/>
            <person name="Muller H."/>
            <person name="Nicaud J.M."/>
            <person name="Nikolski M."/>
            <person name="Oztas S."/>
            <person name="Ozier-Kalogeropoulos O."/>
            <person name="Pellenz S."/>
            <person name="Potier S."/>
            <person name="Richard G.F."/>
            <person name="Straub M.L."/>
            <person name="Suleau A."/>
            <person name="Swennene D."/>
            <person name="Tekaia F."/>
            <person name="Wesolowski-Louvel M."/>
            <person name="Westhof E."/>
            <person name="Wirth B."/>
            <person name="Zeniou-Meyer M."/>
            <person name="Zivanovic I."/>
            <person name="Bolotin-Fukuhara M."/>
            <person name="Thierry A."/>
            <person name="Bouchier C."/>
            <person name="Caudron B."/>
            <person name="Scarpelli C."/>
            <person name="Gaillardin C."/>
            <person name="Weissenbach J."/>
            <person name="Wincker P."/>
            <person name="Souciet J.L."/>
        </authorList>
    </citation>
    <scope>NUCLEOTIDE SEQUENCE [LARGE SCALE GENOMIC DNA]</scope>
    <source>
        <strain evidence="2">ATCC 8585 / CBS 2359 / DSM 70799 / NBRC 1267 / NRRL Y-1140 / WM37</strain>
    </source>
</reference>